<sequence length="294" mass="31734">MTPSPTRRTVLSGAASVATLAALTRPATATGPAPAASTPGPSSTLPTWGTGHVALFFAAHQDDELLQMGSQVRADVEAGHHVVVVNCSDGSASGARAGRVAQRLGYVPTVEDFVRVRDHEFLESCARLGVPIQGRVISPDRYADGTGTRELAARIVDQWVTRFPTALVRCHSFLDAHRDHRSIGDAVDNLVTTHQLNVANDVRFFFSRRYLGVLDTPPLQQVRRPVGDVEQAPFRAAEVAHGRWGVGYLSTWGYFDSHRADPVSYWHRDSSAMPRPAAGRPTHLPAGTPAGFDC</sequence>
<proteinExistence type="predicted"/>
<dbReference type="InterPro" id="IPR024078">
    <property type="entry name" value="LmbE-like_dom_sf"/>
</dbReference>
<name>C7NHX7_KYTSD</name>
<dbReference type="InterPro" id="IPR003737">
    <property type="entry name" value="GlcNAc_PI_deacetylase-related"/>
</dbReference>
<gene>
    <name evidence="4" type="ordered locus">Ksed_14590</name>
</gene>
<dbReference type="GO" id="GO:0016137">
    <property type="term" value="P:glycoside metabolic process"/>
    <property type="evidence" value="ECO:0007669"/>
    <property type="project" value="UniProtKB-ARBA"/>
</dbReference>
<dbReference type="GO" id="GO:0000225">
    <property type="term" value="F:N-acetylglucosaminylphosphatidylinositol deacetylase activity"/>
    <property type="evidence" value="ECO:0007669"/>
    <property type="project" value="TreeGrafter"/>
</dbReference>
<reference evidence="4 5" key="1">
    <citation type="journal article" date="2009" name="Stand. Genomic Sci.">
        <title>Complete genome sequence of Kytococcus sedentarius type strain (541).</title>
        <authorList>
            <person name="Sims D."/>
            <person name="Brettin T."/>
            <person name="Detter J.C."/>
            <person name="Han C."/>
            <person name="Lapidus A."/>
            <person name="Copeland A."/>
            <person name="Glavina Del Rio T."/>
            <person name="Nolan M."/>
            <person name="Chen F."/>
            <person name="Lucas S."/>
            <person name="Tice H."/>
            <person name="Cheng J.F."/>
            <person name="Bruce D."/>
            <person name="Goodwin L."/>
            <person name="Pitluck S."/>
            <person name="Ovchinnikova G."/>
            <person name="Pati A."/>
            <person name="Ivanova N."/>
            <person name="Mavrommatis K."/>
            <person name="Chen A."/>
            <person name="Palaniappan K."/>
            <person name="D'haeseleer P."/>
            <person name="Chain P."/>
            <person name="Bristow J."/>
            <person name="Eisen J.A."/>
            <person name="Markowitz V."/>
            <person name="Hugenholtz P."/>
            <person name="Schneider S."/>
            <person name="Goker M."/>
            <person name="Pukall R."/>
            <person name="Kyrpides N.C."/>
            <person name="Klenk H.P."/>
        </authorList>
    </citation>
    <scope>NUCLEOTIDE SEQUENCE [LARGE SCALE GENOMIC DNA]</scope>
    <source>
        <strain evidence="5">ATCC 14392 / DSM 20547 / JCM 11482 / CCUG 33030 / NBRC 15357 / NCTC 11040 / CCM 314 / 541</strain>
    </source>
</reference>
<dbReference type="PROSITE" id="PS51318">
    <property type="entry name" value="TAT"/>
    <property type="match status" value="1"/>
</dbReference>
<feature type="signal peptide" evidence="3">
    <location>
        <begin position="1"/>
        <end position="29"/>
    </location>
</feature>
<dbReference type="eggNOG" id="COG2120">
    <property type="taxonomic scope" value="Bacteria"/>
</dbReference>
<dbReference type="STRING" id="478801.Ksed_14590"/>
<dbReference type="Gene3D" id="3.40.50.10320">
    <property type="entry name" value="LmbE-like"/>
    <property type="match status" value="1"/>
</dbReference>
<dbReference type="Pfam" id="PF02585">
    <property type="entry name" value="PIG-L"/>
    <property type="match status" value="1"/>
</dbReference>
<dbReference type="HOGENOM" id="CLU_945878_0_0_11"/>
<keyword evidence="3" id="KW-0732">Signal</keyword>
<keyword evidence="5" id="KW-1185">Reference proteome</keyword>
<dbReference type="PANTHER" id="PTHR12993">
    <property type="entry name" value="N-ACETYLGLUCOSAMINYL-PHOSPHATIDYLINOSITOL DE-N-ACETYLASE-RELATED"/>
    <property type="match status" value="1"/>
</dbReference>
<dbReference type="EMBL" id="CP001686">
    <property type="protein sequence ID" value="ACV06484.1"/>
    <property type="molecule type" value="Genomic_DNA"/>
</dbReference>
<keyword evidence="1" id="KW-0862">Zinc</keyword>
<accession>C7NHX7</accession>
<dbReference type="KEGG" id="kse:Ksed_14590"/>
<dbReference type="Proteomes" id="UP000006666">
    <property type="component" value="Chromosome"/>
</dbReference>
<feature type="chain" id="PRO_5039462161" evidence="3">
    <location>
        <begin position="30"/>
        <end position="294"/>
    </location>
</feature>
<dbReference type="PANTHER" id="PTHR12993:SF11">
    <property type="entry name" value="N-ACETYLGLUCOSAMINYL-PHOSPHATIDYLINOSITOL DE-N-ACETYLASE"/>
    <property type="match status" value="1"/>
</dbReference>
<evidence type="ECO:0000256" key="3">
    <source>
        <dbReference type="SAM" id="SignalP"/>
    </source>
</evidence>
<organism evidence="4 5">
    <name type="scientific">Kytococcus sedentarius (strain ATCC 14392 / DSM 20547 / JCM 11482 / CCUG 33030 / NBRC 15357 / NCTC 11040 / CCM 314 / 541)</name>
    <name type="common">Micrococcus sedentarius</name>
    <dbReference type="NCBI Taxonomy" id="478801"/>
    <lineage>
        <taxon>Bacteria</taxon>
        <taxon>Bacillati</taxon>
        <taxon>Actinomycetota</taxon>
        <taxon>Actinomycetes</taxon>
        <taxon>Micrococcales</taxon>
        <taxon>Kytococcaceae</taxon>
        <taxon>Kytococcus</taxon>
    </lineage>
</organism>
<dbReference type="SUPFAM" id="SSF102588">
    <property type="entry name" value="LmbE-like"/>
    <property type="match status" value="1"/>
</dbReference>
<feature type="region of interest" description="Disordered" evidence="2">
    <location>
        <begin position="271"/>
        <end position="294"/>
    </location>
</feature>
<evidence type="ECO:0000256" key="1">
    <source>
        <dbReference type="ARBA" id="ARBA00022833"/>
    </source>
</evidence>
<dbReference type="RefSeq" id="WP_015779429.1">
    <property type="nucleotide sequence ID" value="NC_013169.1"/>
</dbReference>
<evidence type="ECO:0000256" key="2">
    <source>
        <dbReference type="SAM" id="MobiDB-lite"/>
    </source>
</evidence>
<protein>
    <submittedName>
        <fullName evidence="4">GlcNAc-PI de-N-acetylase</fullName>
    </submittedName>
</protein>
<evidence type="ECO:0000313" key="5">
    <source>
        <dbReference type="Proteomes" id="UP000006666"/>
    </source>
</evidence>
<dbReference type="InterPro" id="IPR006311">
    <property type="entry name" value="TAT_signal"/>
</dbReference>
<evidence type="ECO:0000313" key="4">
    <source>
        <dbReference type="EMBL" id="ACV06484.1"/>
    </source>
</evidence>
<dbReference type="AlphaFoldDB" id="C7NHX7"/>